<proteinExistence type="predicted"/>
<dbReference type="Proteomes" id="UP000661112">
    <property type="component" value="Unassembled WGS sequence"/>
</dbReference>
<evidence type="ECO:0000313" key="2">
    <source>
        <dbReference type="Proteomes" id="UP000661112"/>
    </source>
</evidence>
<protein>
    <submittedName>
        <fullName evidence="1">Uncharacterized protein</fullName>
    </submittedName>
</protein>
<gene>
    <name evidence="1" type="ORF">H6G83_25655</name>
</gene>
<name>A0ABR8DBV0_9NOST</name>
<accession>A0ABR8DBV0</accession>
<keyword evidence="2" id="KW-1185">Reference proteome</keyword>
<evidence type="ECO:0000313" key="1">
    <source>
        <dbReference type="EMBL" id="MBD2503953.1"/>
    </source>
</evidence>
<dbReference type="RefSeq" id="WP_190477245.1">
    <property type="nucleotide sequence ID" value="NZ_JACJSG010000042.1"/>
</dbReference>
<comment type="caution">
    <text evidence="1">The sequence shown here is derived from an EMBL/GenBank/DDBJ whole genome shotgun (WGS) entry which is preliminary data.</text>
</comment>
<reference evidence="1 2" key="1">
    <citation type="journal article" date="2020" name="ISME J.">
        <title>Comparative genomics reveals insights into cyanobacterial evolution and habitat adaptation.</title>
        <authorList>
            <person name="Chen M.Y."/>
            <person name="Teng W.K."/>
            <person name="Zhao L."/>
            <person name="Hu C.X."/>
            <person name="Zhou Y.K."/>
            <person name="Han B.P."/>
            <person name="Song L.R."/>
            <person name="Shu W.S."/>
        </authorList>
    </citation>
    <scope>NUCLEOTIDE SEQUENCE [LARGE SCALE GENOMIC DNA]</scope>
    <source>
        <strain evidence="1 2">FACHB-119</strain>
    </source>
</reference>
<sequence>MSQLNLSQVKVCRDCSQEFMSYFTRGAWLCRCPQCSDVAQRRPSVVQERNLVYSRICKLESLPKSWQRFQASPKDAGCWKIELKGGDWGATWLGRIDIYSLDTIAPHSGQIVLFEELESVHKILQQNAVVLEKRKYVRISAAGMQSTENLPRLVWLQARTKTTLKGYGRQYRYDIVGSPLWEWRVKGGVRSGRSYIEGALAIVDDEHPLMMKEIFNH</sequence>
<dbReference type="EMBL" id="JACJSG010000042">
    <property type="protein sequence ID" value="MBD2503953.1"/>
    <property type="molecule type" value="Genomic_DNA"/>
</dbReference>
<organism evidence="1 2">
    <name type="scientific">Anabaena azotica FACHB-119</name>
    <dbReference type="NCBI Taxonomy" id="947527"/>
    <lineage>
        <taxon>Bacteria</taxon>
        <taxon>Bacillati</taxon>
        <taxon>Cyanobacteriota</taxon>
        <taxon>Cyanophyceae</taxon>
        <taxon>Nostocales</taxon>
        <taxon>Nostocaceae</taxon>
        <taxon>Anabaena</taxon>
        <taxon>Anabaena azotica</taxon>
    </lineage>
</organism>